<comment type="similarity">
    <text evidence="2">Belongs to the NFX1 family.</text>
</comment>
<dbReference type="SMART" id="SM00393">
    <property type="entry name" value="R3H"/>
    <property type="match status" value="1"/>
</dbReference>
<dbReference type="GO" id="GO:0008270">
    <property type="term" value="F:zinc ion binding"/>
    <property type="evidence" value="ECO:0007669"/>
    <property type="project" value="UniProtKB-KW"/>
</dbReference>
<dbReference type="InterPro" id="IPR036867">
    <property type="entry name" value="R3H_dom_sf"/>
</dbReference>
<feature type="region of interest" description="Disordered" evidence="10">
    <location>
        <begin position="1"/>
        <end position="179"/>
    </location>
</feature>
<gene>
    <name evidence="12" type="ORF">BDN70DRAFT_661500</name>
</gene>
<dbReference type="PANTHER" id="PTHR12360">
    <property type="entry name" value="NUCLEAR TRANSCRIPTION FACTOR, X-BOX BINDING 1 NFX1"/>
    <property type="match status" value="1"/>
</dbReference>
<keyword evidence="5" id="KW-0863">Zinc-finger</keyword>
<evidence type="ECO:0000256" key="1">
    <source>
        <dbReference type="ARBA" id="ARBA00004123"/>
    </source>
</evidence>
<reference evidence="12" key="1">
    <citation type="submission" date="2020-11" db="EMBL/GenBank/DDBJ databases">
        <authorList>
            <consortium name="DOE Joint Genome Institute"/>
            <person name="Ahrendt S."/>
            <person name="Riley R."/>
            <person name="Andreopoulos W."/>
            <person name="Labutti K."/>
            <person name="Pangilinan J."/>
            <person name="Ruiz-Duenas F.J."/>
            <person name="Barrasa J.M."/>
            <person name="Sanchez-Garcia M."/>
            <person name="Camarero S."/>
            <person name="Miyauchi S."/>
            <person name="Serrano A."/>
            <person name="Linde D."/>
            <person name="Babiker R."/>
            <person name="Drula E."/>
            <person name="Ayuso-Fernandez I."/>
            <person name="Pacheco R."/>
            <person name="Padilla G."/>
            <person name="Ferreira P."/>
            <person name="Barriuso J."/>
            <person name="Kellner H."/>
            <person name="Castanera R."/>
            <person name="Alfaro M."/>
            <person name="Ramirez L."/>
            <person name="Pisabarro A.G."/>
            <person name="Kuo A."/>
            <person name="Tritt A."/>
            <person name="Lipzen A."/>
            <person name="He G."/>
            <person name="Yan M."/>
            <person name="Ng V."/>
            <person name="Cullen D."/>
            <person name="Martin F."/>
            <person name="Rosso M.-N."/>
            <person name="Henrissat B."/>
            <person name="Hibbett D."/>
            <person name="Martinez A.T."/>
            <person name="Grigoriev I.V."/>
        </authorList>
    </citation>
    <scope>NUCLEOTIDE SEQUENCE</scope>
    <source>
        <strain evidence="12">CIRM-BRFM 674</strain>
    </source>
</reference>
<evidence type="ECO:0000256" key="9">
    <source>
        <dbReference type="ARBA" id="ARBA00023242"/>
    </source>
</evidence>
<keyword evidence="3" id="KW-0479">Metal-binding</keyword>
<dbReference type="PROSITE" id="PS51061">
    <property type="entry name" value="R3H"/>
    <property type="match status" value="1"/>
</dbReference>
<dbReference type="CDD" id="cd02325">
    <property type="entry name" value="R3H"/>
    <property type="match status" value="1"/>
</dbReference>
<keyword evidence="8" id="KW-0804">Transcription</keyword>
<keyword evidence="13" id="KW-1185">Reference proteome</keyword>
<dbReference type="GO" id="GO:0000981">
    <property type="term" value="F:DNA-binding transcription factor activity, RNA polymerase II-specific"/>
    <property type="evidence" value="ECO:0007669"/>
    <property type="project" value="TreeGrafter"/>
</dbReference>
<keyword evidence="7" id="KW-0805">Transcription regulation</keyword>
<dbReference type="InterPro" id="IPR001374">
    <property type="entry name" value="R3H_dom"/>
</dbReference>
<comment type="subcellular location">
    <subcellularLocation>
        <location evidence="1">Nucleus</location>
    </subcellularLocation>
</comment>
<accession>A0A9P5Z420</accession>
<dbReference type="EMBL" id="MU155204">
    <property type="protein sequence ID" value="KAF9479865.1"/>
    <property type="molecule type" value="Genomic_DNA"/>
</dbReference>
<dbReference type="CDD" id="cd06008">
    <property type="entry name" value="NF-X1-zinc-finger"/>
    <property type="match status" value="6"/>
</dbReference>
<evidence type="ECO:0000256" key="5">
    <source>
        <dbReference type="ARBA" id="ARBA00022771"/>
    </source>
</evidence>
<dbReference type="PANTHER" id="PTHR12360:SF12">
    <property type="entry name" value="TRANSCRIPTIONAL REPRESSOR NF-X1"/>
    <property type="match status" value="1"/>
</dbReference>
<sequence length="1080" mass="116170">MESISPAEIVPTGRINDSQPVNPPKRRNPRQTRPQANRDDGNTQPPGPGGQNRQLRQPKQPSKSNDASSSTAGDSSKPREGSQPRNPKLKQAPAQAAPEGKTAPQPRRDGNRRKANFGAGLTQPDGAQSLDPSSNKPAEKRKDRDPRDLDSKDSQSTRPAASSSKSQGKGRGKNLPQGDDLTSILIRDLSSPPYPDCPICFSAIRPDHAIWSCSPSIAIVTSSDAQVPQYCWTSFHVKCIRSWAEKSVKEVADAWRARGEPDKKGDWRCPGCQAKREKVPSGYWCFCHSTSEPKPLRLSTPHSCGNSCSRPRESRCGHPCPLQCHPGPCPPCQITTRLECYCPKKTILTFRCGLDARSKTRNLSCGKVCGRTLNCGKHTCDKICHAGDCDGCQVTETAKCFCGKEEKVVTCGEGREVDCFVEGEAPWIGRFSCDNICDRPFDCGKHQCQKPCHPPSSKPAICPRAPSQITHCPCGKNTVAPSPSSNTSQYTFPARLDCSDPIPTCGSICEKPHAACSHPCTAKCHTGPCPPCVVQIVRPCRCGATTKSMPCYEVLQASAAGIEEKEILCDRPCQVLRACGRHQCRRLCCPLASLAMTAKKGKKRMNVDEGHGIGEEQGGLHECDLVCGKPLSCGNHRCERREHRGTCPPCLQSSFEELICACGRTVYEPPIPCGTRMQCHYPCARPLPPCGHPSTPHSCHDDDVPCPPCVHLASKQCACGKKIMPNVRCSLETDKVSCGTVCGKLMACGFHQCERLCHGDECGPCTAPCGKARKSCLPDIHPCTLPCHAPSSCPETDRCQALITLTCPCGRIRQAVQCGKSVTSRGTANTQAAPKCSSECEIAKRNARLADALGISVEGRGSAGSATYNDEVVAFGRANVKFLPIVERAFADFVTSEKKTQVLPHMPPDRRKFVHDLAAVYRIDTQMVDQEPHRSVQLLRRVDTRIPTPLLSNYITSIAPPPSLGKLADFRNIRGTQSPSWRSGGTTPSPKPPVTGATSSAAATPRGWTSVVAKAAVPIPPAPTTTTLATPRPAATLAGVSATSLTTRHISPAGSAAHTRPPSTAVAAGEPVPDNWEDDI</sequence>
<feature type="compositionally biased region" description="Polar residues" evidence="10">
    <location>
        <begin position="59"/>
        <end position="74"/>
    </location>
</feature>
<dbReference type="GO" id="GO:0005634">
    <property type="term" value="C:nucleus"/>
    <property type="evidence" value="ECO:0007669"/>
    <property type="project" value="UniProtKB-SubCell"/>
</dbReference>
<dbReference type="Proteomes" id="UP000807469">
    <property type="component" value="Unassembled WGS sequence"/>
</dbReference>
<protein>
    <recommendedName>
        <fullName evidence="11">R3H domain-containing protein</fullName>
    </recommendedName>
</protein>
<dbReference type="GO" id="GO:0000977">
    <property type="term" value="F:RNA polymerase II transcription regulatory region sequence-specific DNA binding"/>
    <property type="evidence" value="ECO:0007669"/>
    <property type="project" value="TreeGrafter"/>
</dbReference>
<keyword evidence="9" id="KW-0539">Nucleus</keyword>
<feature type="domain" description="R3H" evidence="11">
    <location>
        <begin position="880"/>
        <end position="942"/>
    </location>
</feature>
<dbReference type="Pfam" id="PF01422">
    <property type="entry name" value="zf-NF-X1"/>
    <property type="match status" value="7"/>
</dbReference>
<dbReference type="InterPro" id="IPR000967">
    <property type="entry name" value="Znf_NFX1"/>
</dbReference>
<feature type="compositionally biased region" description="Basic and acidic residues" evidence="10">
    <location>
        <begin position="137"/>
        <end position="155"/>
    </location>
</feature>
<dbReference type="OrthoDB" id="6512771at2759"/>
<keyword evidence="6" id="KW-0862">Zinc</keyword>
<evidence type="ECO:0000256" key="4">
    <source>
        <dbReference type="ARBA" id="ARBA00022737"/>
    </source>
</evidence>
<organism evidence="12 13">
    <name type="scientific">Pholiota conissans</name>
    <dbReference type="NCBI Taxonomy" id="109636"/>
    <lineage>
        <taxon>Eukaryota</taxon>
        <taxon>Fungi</taxon>
        <taxon>Dikarya</taxon>
        <taxon>Basidiomycota</taxon>
        <taxon>Agaricomycotina</taxon>
        <taxon>Agaricomycetes</taxon>
        <taxon>Agaricomycetidae</taxon>
        <taxon>Agaricales</taxon>
        <taxon>Agaricineae</taxon>
        <taxon>Strophariaceae</taxon>
        <taxon>Pholiota</taxon>
    </lineage>
</organism>
<feature type="compositionally biased region" description="Polar residues" evidence="10">
    <location>
        <begin position="974"/>
        <end position="988"/>
    </location>
</feature>
<evidence type="ECO:0000256" key="3">
    <source>
        <dbReference type="ARBA" id="ARBA00022723"/>
    </source>
</evidence>
<keyword evidence="4" id="KW-0677">Repeat</keyword>
<evidence type="ECO:0000256" key="8">
    <source>
        <dbReference type="ARBA" id="ARBA00023163"/>
    </source>
</evidence>
<proteinExistence type="inferred from homology"/>
<evidence type="ECO:0000256" key="7">
    <source>
        <dbReference type="ARBA" id="ARBA00023015"/>
    </source>
</evidence>
<evidence type="ECO:0000259" key="11">
    <source>
        <dbReference type="PROSITE" id="PS51061"/>
    </source>
</evidence>
<dbReference type="Gene3D" id="3.30.1370.50">
    <property type="entry name" value="R3H-like domain"/>
    <property type="match status" value="1"/>
</dbReference>
<dbReference type="SUPFAM" id="SSF82708">
    <property type="entry name" value="R3H domain"/>
    <property type="match status" value="1"/>
</dbReference>
<evidence type="ECO:0000256" key="2">
    <source>
        <dbReference type="ARBA" id="ARBA00007269"/>
    </source>
</evidence>
<dbReference type="Pfam" id="PF01424">
    <property type="entry name" value="R3H"/>
    <property type="match status" value="1"/>
</dbReference>
<comment type="caution">
    <text evidence="12">The sequence shown here is derived from an EMBL/GenBank/DDBJ whole genome shotgun (WGS) entry which is preliminary data.</text>
</comment>
<feature type="region of interest" description="Disordered" evidence="10">
    <location>
        <begin position="974"/>
        <end position="1005"/>
    </location>
</feature>
<dbReference type="InterPro" id="IPR034078">
    <property type="entry name" value="NFX1_fam"/>
</dbReference>
<dbReference type="SMART" id="SM00438">
    <property type="entry name" value="ZnF_NFX"/>
    <property type="match status" value="7"/>
</dbReference>
<dbReference type="GO" id="GO:0000122">
    <property type="term" value="P:negative regulation of transcription by RNA polymerase II"/>
    <property type="evidence" value="ECO:0007669"/>
    <property type="project" value="TreeGrafter"/>
</dbReference>
<name>A0A9P5Z420_9AGAR</name>
<feature type="region of interest" description="Disordered" evidence="10">
    <location>
        <begin position="1051"/>
        <end position="1080"/>
    </location>
</feature>
<evidence type="ECO:0000313" key="12">
    <source>
        <dbReference type="EMBL" id="KAF9479865.1"/>
    </source>
</evidence>
<evidence type="ECO:0000313" key="13">
    <source>
        <dbReference type="Proteomes" id="UP000807469"/>
    </source>
</evidence>
<evidence type="ECO:0000256" key="6">
    <source>
        <dbReference type="ARBA" id="ARBA00022833"/>
    </source>
</evidence>
<dbReference type="AlphaFoldDB" id="A0A9P5Z420"/>
<evidence type="ECO:0000256" key="10">
    <source>
        <dbReference type="SAM" id="MobiDB-lite"/>
    </source>
</evidence>